<dbReference type="Proteomes" id="UP000184063">
    <property type="component" value="Unassembled WGS sequence"/>
</dbReference>
<proteinExistence type="predicted"/>
<feature type="transmembrane region" description="Helical" evidence="1">
    <location>
        <begin position="12"/>
        <end position="31"/>
    </location>
</feature>
<name>A0A1M3TNE2_ASPLC</name>
<keyword evidence="1" id="KW-0472">Membrane</keyword>
<protein>
    <submittedName>
        <fullName evidence="2">Uncharacterized protein</fullName>
    </submittedName>
</protein>
<organism evidence="2 3">
    <name type="scientific">Aspergillus luchuensis (strain CBS 106.47)</name>
    <dbReference type="NCBI Taxonomy" id="1137211"/>
    <lineage>
        <taxon>Eukaryota</taxon>
        <taxon>Fungi</taxon>
        <taxon>Dikarya</taxon>
        <taxon>Ascomycota</taxon>
        <taxon>Pezizomycotina</taxon>
        <taxon>Eurotiomycetes</taxon>
        <taxon>Eurotiomycetidae</taxon>
        <taxon>Eurotiales</taxon>
        <taxon>Aspergillaceae</taxon>
        <taxon>Aspergillus</taxon>
        <taxon>Aspergillus subgen. Circumdati</taxon>
    </lineage>
</organism>
<dbReference type="EMBL" id="KV878239">
    <property type="protein sequence ID" value="OJZ88285.1"/>
    <property type="molecule type" value="Genomic_DNA"/>
</dbReference>
<dbReference type="VEuPathDB" id="FungiDB:ASPFODRAFT_537242"/>
<keyword evidence="1" id="KW-1133">Transmembrane helix</keyword>
<sequence length="58" mass="6343">MLADLRTGDRYAPYVYLSPLFLVSVCLAIIMRQSSEIRASLALSATSVSLCGPCRKHP</sequence>
<evidence type="ECO:0000313" key="3">
    <source>
        <dbReference type="Proteomes" id="UP000184063"/>
    </source>
</evidence>
<reference evidence="3" key="1">
    <citation type="journal article" date="2017" name="Genome Biol.">
        <title>Comparative genomics reveals high biological diversity and specific adaptations in the industrially and medically important fungal genus Aspergillus.</title>
        <authorList>
            <person name="de Vries R.P."/>
            <person name="Riley R."/>
            <person name="Wiebenga A."/>
            <person name="Aguilar-Osorio G."/>
            <person name="Amillis S."/>
            <person name="Uchima C.A."/>
            <person name="Anderluh G."/>
            <person name="Asadollahi M."/>
            <person name="Askin M."/>
            <person name="Barry K."/>
            <person name="Battaglia E."/>
            <person name="Bayram O."/>
            <person name="Benocci T."/>
            <person name="Braus-Stromeyer S.A."/>
            <person name="Caldana C."/>
            <person name="Canovas D."/>
            <person name="Cerqueira G.C."/>
            <person name="Chen F."/>
            <person name="Chen W."/>
            <person name="Choi C."/>
            <person name="Clum A."/>
            <person name="Dos Santos R.A."/>
            <person name="Damasio A.R."/>
            <person name="Diallinas G."/>
            <person name="Emri T."/>
            <person name="Fekete E."/>
            <person name="Flipphi M."/>
            <person name="Freyberg S."/>
            <person name="Gallo A."/>
            <person name="Gournas C."/>
            <person name="Habgood R."/>
            <person name="Hainaut M."/>
            <person name="Harispe M.L."/>
            <person name="Henrissat B."/>
            <person name="Hilden K.S."/>
            <person name="Hope R."/>
            <person name="Hossain A."/>
            <person name="Karabika E."/>
            <person name="Karaffa L."/>
            <person name="Karanyi Z."/>
            <person name="Krasevec N."/>
            <person name="Kuo A."/>
            <person name="Kusch H."/>
            <person name="LaButti K."/>
            <person name="Lagendijk E.L."/>
            <person name="Lapidus A."/>
            <person name="Levasseur A."/>
            <person name="Lindquist E."/>
            <person name="Lipzen A."/>
            <person name="Logrieco A.F."/>
            <person name="MacCabe A."/>
            <person name="Maekelae M.R."/>
            <person name="Malavazi I."/>
            <person name="Melin P."/>
            <person name="Meyer V."/>
            <person name="Mielnichuk N."/>
            <person name="Miskei M."/>
            <person name="Molnar A.P."/>
            <person name="Mule G."/>
            <person name="Ngan C.Y."/>
            <person name="Orejas M."/>
            <person name="Orosz E."/>
            <person name="Ouedraogo J.P."/>
            <person name="Overkamp K.M."/>
            <person name="Park H.-S."/>
            <person name="Perrone G."/>
            <person name="Piumi F."/>
            <person name="Punt P.J."/>
            <person name="Ram A.F."/>
            <person name="Ramon A."/>
            <person name="Rauscher S."/>
            <person name="Record E."/>
            <person name="Riano-Pachon D.M."/>
            <person name="Robert V."/>
            <person name="Roehrig J."/>
            <person name="Ruller R."/>
            <person name="Salamov A."/>
            <person name="Salih N.S."/>
            <person name="Samson R.A."/>
            <person name="Sandor E."/>
            <person name="Sanguinetti M."/>
            <person name="Schuetze T."/>
            <person name="Sepcic K."/>
            <person name="Shelest E."/>
            <person name="Sherlock G."/>
            <person name="Sophianopoulou V."/>
            <person name="Squina F.M."/>
            <person name="Sun H."/>
            <person name="Susca A."/>
            <person name="Todd R.B."/>
            <person name="Tsang A."/>
            <person name="Unkles S.E."/>
            <person name="van de Wiele N."/>
            <person name="van Rossen-Uffink D."/>
            <person name="Oliveira J.V."/>
            <person name="Vesth T.C."/>
            <person name="Visser J."/>
            <person name="Yu J.-H."/>
            <person name="Zhou M."/>
            <person name="Andersen M.R."/>
            <person name="Archer D.B."/>
            <person name="Baker S.E."/>
            <person name="Benoit I."/>
            <person name="Brakhage A.A."/>
            <person name="Braus G.H."/>
            <person name="Fischer R."/>
            <person name="Frisvad J.C."/>
            <person name="Goldman G.H."/>
            <person name="Houbraken J."/>
            <person name="Oakley B."/>
            <person name="Pocsi I."/>
            <person name="Scazzocchio C."/>
            <person name="Seiboth B."/>
            <person name="vanKuyk P.A."/>
            <person name="Wortman J."/>
            <person name="Dyer P.S."/>
            <person name="Grigoriev I.V."/>
        </authorList>
    </citation>
    <scope>NUCLEOTIDE SEQUENCE [LARGE SCALE GENOMIC DNA]</scope>
    <source>
        <strain evidence="3">CBS 106.47</strain>
    </source>
</reference>
<evidence type="ECO:0000256" key="1">
    <source>
        <dbReference type="SAM" id="Phobius"/>
    </source>
</evidence>
<gene>
    <name evidence="2" type="ORF">ASPFODRAFT_537242</name>
</gene>
<evidence type="ECO:0000313" key="2">
    <source>
        <dbReference type="EMBL" id="OJZ88285.1"/>
    </source>
</evidence>
<accession>A0A1M3TNE2</accession>
<keyword evidence="1" id="KW-0812">Transmembrane</keyword>
<dbReference type="AlphaFoldDB" id="A0A1M3TNE2"/>